<dbReference type="PANTHER" id="PTHR21261:SF5">
    <property type="entry name" value="BEATEN PATH VA, ISOFORM A-RELATED"/>
    <property type="match status" value="1"/>
</dbReference>
<proteinExistence type="predicted"/>
<dbReference type="InterPro" id="IPR013783">
    <property type="entry name" value="Ig-like_fold"/>
</dbReference>
<dbReference type="InterPro" id="IPR007110">
    <property type="entry name" value="Ig-like_dom"/>
</dbReference>
<reference evidence="2" key="1">
    <citation type="journal article" date="2014" name="BMC Genomics">
        <title>Characterizing the developmental transcriptome of the oriental fruit fly, Bactrocera dorsalis (Diptera: Tephritidae) through comparative genomic analysis with Drosophila melanogaster utilizing modENCODE datasets.</title>
        <authorList>
            <person name="Geib S.M."/>
            <person name="Calla B."/>
            <person name="Hall B."/>
            <person name="Hou S."/>
            <person name="Manoukis N.C."/>
        </authorList>
    </citation>
    <scope>NUCLEOTIDE SEQUENCE</scope>
    <source>
        <strain evidence="2">Punador</strain>
    </source>
</reference>
<feature type="domain" description="Ig-like" evidence="1">
    <location>
        <begin position="53"/>
        <end position="149"/>
    </location>
</feature>
<protein>
    <recommendedName>
        <fullName evidence="1">Ig-like domain-containing protein</fullName>
    </recommendedName>
</protein>
<dbReference type="FunFam" id="2.60.40.10:FF:000437">
    <property type="entry name" value="Beat-IIIc, isoform A"/>
    <property type="match status" value="1"/>
</dbReference>
<dbReference type="OrthoDB" id="7375975at2759"/>
<feature type="domain" description="Ig-like" evidence="1">
    <location>
        <begin position="154"/>
        <end position="262"/>
    </location>
</feature>
<sequence>MLIARDYWINWKGINMNSIQFFIVALLATIDIHMNQALNLSNLSVPRIIDAAQKAKLFCSYEMGNRTLNSVKWYKDGMEFFRYSPLTPPTTNWFPVKGVTIADGSSHCNQFICNVELEKLNVHSSGSYRCEVSGDAPEFKLIDKTANMTVGVLPKFGPFINGIVHPYRYGDFLAVNCSSDWSNPATTLTWYINNKTAPFTSLQPQLNEITRNTDGFMLYASSLQLRIHIDDPRFISKSEILELKCVADIMGISSVRRESKVRATILALRDAGHKQRLLGQGNGASASGSGSCYESIVFMQHWVFWLCFLLFSRGSPQLTNSHWS</sequence>
<dbReference type="KEGG" id="bdr:105234167"/>
<dbReference type="SUPFAM" id="SSF48726">
    <property type="entry name" value="Immunoglobulin"/>
    <property type="match status" value="1"/>
</dbReference>
<dbReference type="Gene3D" id="2.60.40.10">
    <property type="entry name" value="Immunoglobulins"/>
    <property type="match status" value="1"/>
</dbReference>
<dbReference type="PROSITE" id="PS50835">
    <property type="entry name" value="IG_LIKE"/>
    <property type="match status" value="2"/>
</dbReference>
<dbReference type="InterPro" id="IPR036179">
    <property type="entry name" value="Ig-like_dom_sf"/>
</dbReference>
<dbReference type="PANTHER" id="PTHR21261">
    <property type="entry name" value="BEAT PROTEIN"/>
    <property type="match status" value="1"/>
</dbReference>
<name>A0A034WUA2_BACDO</name>
<evidence type="ECO:0000313" key="2">
    <source>
        <dbReference type="EMBL" id="JAC57927.1"/>
    </source>
</evidence>
<evidence type="ECO:0000259" key="1">
    <source>
        <dbReference type="PROSITE" id="PS50835"/>
    </source>
</evidence>
<dbReference type="AlphaFoldDB" id="A0A034WUA2"/>
<dbReference type="EMBL" id="GAKP01001025">
    <property type="protein sequence ID" value="JAC57927.1"/>
    <property type="molecule type" value="Transcribed_RNA"/>
</dbReference>
<dbReference type="GeneID" id="105234167"/>
<organism evidence="2">
    <name type="scientific">Bactrocera dorsalis</name>
    <name type="common">Oriental fruit fly</name>
    <name type="synonym">Dacus dorsalis</name>
    <dbReference type="NCBI Taxonomy" id="27457"/>
    <lineage>
        <taxon>Eukaryota</taxon>
        <taxon>Metazoa</taxon>
        <taxon>Ecdysozoa</taxon>
        <taxon>Arthropoda</taxon>
        <taxon>Hexapoda</taxon>
        <taxon>Insecta</taxon>
        <taxon>Pterygota</taxon>
        <taxon>Neoptera</taxon>
        <taxon>Endopterygota</taxon>
        <taxon>Diptera</taxon>
        <taxon>Brachycera</taxon>
        <taxon>Muscomorpha</taxon>
        <taxon>Tephritoidea</taxon>
        <taxon>Tephritidae</taxon>
        <taxon>Bactrocera</taxon>
        <taxon>Bactrocera</taxon>
    </lineage>
</organism>
<accession>A0A034WUA2</accession>
<dbReference type="RefSeq" id="XP_011214754.2">
    <property type="nucleotide sequence ID" value="XM_011216452.4"/>
</dbReference>